<dbReference type="Gene3D" id="3.40.190.10">
    <property type="entry name" value="Periplasmic binding protein-like II"/>
    <property type="match status" value="1"/>
</dbReference>
<dbReference type="InterPro" id="IPR050490">
    <property type="entry name" value="Bact_solute-bd_prot1"/>
</dbReference>
<organism evidence="6 7">
    <name type="scientific">Deinococcus indicus</name>
    <dbReference type="NCBI Taxonomy" id="223556"/>
    <lineage>
        <taxon>Bacteria</taxon>
        <taxon>Thermotogati</taxon>
        <taxon>Deinococcota</taxon>
        <taxon>Deinococci</taxon>
        <taxon>Deinococcales</taxon>
        <taxon>Deinococcaceae</taxon>
        <taxon>Deinococcus</taxon>
    </lineage>
</organism>
<comment type="caution">
    <text evidence="6">The sequence shown here is derived from an EMBL/GenBank/DDBJ whole genome shotgun (WGS) entry which is preliminary data.</text>
</comment>
<dbReference type="Proteomes" id="UP000197208">
    <property type="component" value="Unassembled WGS sequence"/>
</dbReference>
<feature type="signal peptide" evidence="5">
    <location>
        <begin position="1"/>
        <end position="24"/>
    </location>
</feature>
<evidence type="ECO:0000256" key="5">
    <source>
        <dbReference type="SAM" id="SignalP"/>
    </source>
</evidence>
<keyword evidence="7" id="KW-1185">Reference proteome</keyword>
<dbReference type="PANTHER" id="PTHR43649">
    <property type="entry name" value="ARABINOSE-BINDING PROTEIN-RELATED"/>
    <property type="match status" value="1"/>
</dbReference>
<dbReference type="GO" id="GO:0030313">
    <property type="term" value="C:cell envelope"/>
    <property type="evidence" value="ECO:0007669"/>
    <property type="project" value="UniProtKB-SubCell"/>
</dbReference>
<keyword evidence="4 5" id="KW-0732">Signal</keyword>
<comment type="subcellular location">
    <subcellularLocation>
        <location evidence="1">Cell envelope</location>
    </subcellularLocation>
</comment>
<reference evidence="6 7" key="1">
    <citation type="submission" date="2017-05" db="EMBL/GenBank/DDBJ databases">
        <title>De novo genome assembly of Deniococcus indicus strain DR1.</title>
        <authorList>
            <person name="Chauhan D."/>
            <person name="Yennamalli R.M."/>
            <person name="Priyadarshini R."/>
        </authorList>
    </citation>
    <scope>NUCLEOTIDE SEQUENCE [LARGE SCALE GENOMIC DNA]</scope>
    <source>
        <strain evidence="6 7">DR1</strain>
    </source>
</reference>
<dbReference type="PANTHER" id="PTHR43649:SF31">
    <property type="entry name" value="SN-GLYCEROL-3-PHOSPHATE-BINDING PERIPLASMIC PROTEIN UGPB"/>
    <property type="match status" value="1"/>
</dbReference>
<proteinExistence type="inferred from homology"/>
<evidence type="ECO:0000313" key="7">
    <source>
        <dbReference type="Proteomes" id="UP000197208"/>
    </source>
</evidence>
<dbReference type="Pfam" id="PF13416">
    <property type="entry name" value="SBP_bac_8"/>
    <property type="match status" value="1"/>
</dbReference>
<dbReference type="SUPFAM" id="SSF53850">
    <property type="entry name" value="Periplasmic binding protein-like II"/>
    <property type="match status" value="1"/>
</dbReference>
<evidence type="ECO:0000256" key="1">
    <source>
        <dbReference type="ARBA" id="ARBA00004196"/>
    </source>
</evidence>
<evidence type="ECO:0000256" key="2">
    <source>
        <dbReference type="ARBA" id="ARBA00008520"/>
    </source>
</evidence>
<name>A0A246BSB5_9DEIO</name>
<dbReference type="AlphaFoldDB" id="A0A246BSB5"/>
<evidence type="ECO:0000313" key="6">
    <source>
        <dbReference type="EMBL" id="OWL98577.1"/>
    </source>
</evidence>
<evidence type="ECO:0000256" key="4">
    <source>
        <dbReference type="ARBA" id="ARBA00022729"/>
    </source>
</evidence>
<dbReference type="RefSeq" id="WP_088246854.1">
    <property type="nucleotide sequence ID" value="NZ_NHMK01000006.1"/>
</dbReference>
<evidence type="ECO:0000256" key="3">
    <source>
        <dbReference type="ARBA" id="ARBA00022448"/>
    </source>
</evidence>
<sequence>MNAPRRTLLGLTLAACAALGSAHAQTTIKINGYGGTDPAVVGDLINRFVKPALAKDRITVVYEPLQGDYNKSLTTLLAAGNAGDVFYLPAETLDGFVATGKVLPLNGLVNTSPFIKSLNAAFTRGGRLYGVAKDFNTLTLVYNRSLFDEAGVKYPDGTDTWATLQTKLTTLKQKLGPDYAGICLQPNWDRFGAFAFATGWTQFDSKGRTNLADPRFAEVFNFYTGLARNKVGVQPSEVSEGWTGGCLKTGKVAVGIEGNWVVNFLRDNAPNLKFGTALMPKNTKTGQRGNFLYTVGWAINSGTKNRAASLKVLNILTSPQVQQYVLEQGLAIPSRTALTSNAYFRKTDPGAQNSRLVFDGADDGNVRAFTFGPQGADWSKPINEALAAVLSGQKSAADALKKAQADMNTFQKR</sequence>
<dbReference type="OrthoDB" id="383937at2"/>
<gene>
    <name evidence="6" type="ORF">CBQ26_01545</name>
</gene>
<accession>A0A246BSB5</accession>
<comment type="similarity">
    <text evidence="2">Belongs to the bacterial solute-binding protein 1 family.</text>
</comment>
<feature type="chain" id="PRO_5012060374" evidence="5">
    <location>
        <begin position="25"/>
        <end position="413"/>
    </location>
</feature>
<dbReference type="EMBL" id="NHMK01000006">
    <property type="protein sequence ID" value="OWL98577.1"/>
    <property type="molecule type" value="Genomic_DNA"/>
</dbReference>
<dbReference type="InterPro" id="IPR006059">
    <property type="entry name" value="SBP"/>
</dbReference>
<keyword evidence="3" id="KW-0813">Transport</keyword>
<protein>
    <submittedName>
        <fullName evidence="6">ABC transporter substrate-binding protein</fullName>
    </submittedName>
</protein>